<dbReference type="EMBL" id="BA000002">
    <property type="protein sequence ID" value="BAA80179.2"/>
    <property type="molecule type" value="Genomic_DNA"/>
</dbReference>
<gene>
    <name evidence="1" type="ordered locus">APE_1193.1</name>
</gene>
<name>Q9YCR8_AERPE</name>
<sequence length="143" mass="16089">MERSPGGVTTTRGSNDSIRSLALQLLKPDKITPKTALRAIRRAKRNGAFWRALKPLQRSILEAAARAKVKKYTAEKLRNILAEIIAQLELYTLRGTLILLGLSRLLALKNITSLALLKSKISYVLYLGRRILETVDYFKPWAS</sequence>
<dbReference type="EnsemblBacteria" id="BAA80179">
    <property type="protein sequence ID" value="BAA80179"/>
    <property type="gene ID" value="APE_1193.1"/>
</dbReference>
<dbReference type="KEGG" id="ape:APE_1193.1"/>
<dbReference type="Proteomes" id="UP000002518">
    <property type="component" value="Chromosome"/>
</dbReference>
<evidence type="ECO:0000313" key="1">
    <source>
        <dbReference type="EMBL" id="BAA80179.2"/>
    </source>
</evidence>
<accession>Q9YCR8</accession>
<dbReference type="AlphaFoldDB" id="Q9YCR8"/>
<dbReference type="PIR" id="E72590">
    <property type="entry name" value="E72590"/>
</dbReference>
<dbReference type="STRING" id="272557.APE_1193.1"/>
<dbReference type="RefSeq" id="WP_010866218.1">
    <property type="nucleotide sequence ID" value="NC_000854.2"/>
</dbReference>
<organism evidence="1 2">
    <name type="scientific">Aeropyrum pernix (strain ATCC 700893 / DSM 11879 / JCM 9820 / NBRC 100138 / K1)</name>
    <dbReference type="NCBI Taxonomy" id="272557"/>
    <lineage>
        <taxon>Archaea</taxon>
        <taxon>Thermoproteota</taxon>
        <taxon>Thermoprotei</taxon>
        <taxon>Desulfurococcales</taxon>
        <taxon>Desulfurococcaceae</taxon>
        <taxon>Aeropyrum</taxon>
    </lineage>
</organism>
<reference evidence="1 2" key="1">
    <citation type="journal article" date="1999" name="DNA Res.">
        <title>Complete genome sequence of an aerobic hyper-thermophilic crenarchaeon, Aeropyrum pernix K1.</title>
        <authorList>
            <person name="Kawarabayasi Y."/>
            <person name="Hino Y."/>
            <person name="Horikawa H."/>
            <person name="Yamazaki S."/>
            <person name="Haikawa Y."/>
            <person name="Jin-no K."/>
            <person name="Takahashi M."/>
            <person name="Sekine M."/>
            <person name="Baba S."/>
            <person name="Ankai A."/>
            <person name="Kosugi H."/>
            <person name="Hosoyama A."/>
            <person name="Fukui S."/>
            <person name="Nagai Y."/>
            <person name="Nishijima K."/>
            <person name="Nakazawa H."/>
            <person name="Takamiya M."/>
            <person name="Masuda S."/>
            <person name="Funahashi T."/>
            <person name="Tanaka T."/>
            <person name="Kudoh Y."/>
            <person name="Yamazaki J."/>
            <person name="Kushida N."/>
            <person name="Oguchi A."/>
            <person name="Aoki K."/>
            <person name="Kubota K."/>
            <person name="Nakamura Y."/>
            <person name="Nomura N."/>
            <person name="Sako Y."/>
            <person name="Kikuchi H."/>
        </authorList>
    </citation>
    <scope>NUCLEOTIDE SEQUENCE [LARGE SCALE GENOMIC DNA]</scope>
    <source>
        <strain evidence="2">ATCC 700893 / DSM 11879 / JCM 9820 / NBRC 100138 / K1</strain>
    </source>
</reference>
<protein>
    <submittedName>
        <fullName evidence="1">Uncharacterized protein</fullName>
    </submittedName>
</protein>
<dbReference type="GeneID" id="1445847"/>
<keyword evidence="2" id="KW-1185">Reference proteome</keyword>
<evidence type="ECO:0000313" key="2">
    <source>
        <dbReference type="Proteomes" id="UP000002518"/>
    </source>
</evidence>
<proteinExistence type="predicted"/>